<reference evidence="2 3" key="1">
    <citation type="journal article" date="2018" name="Nat. Ecol. Evol.">
        <title>Shark genomes provide insights into elasmobranch evolution and the origin of vertebrates.</title>
        <authorList>
            <person name="Hara Y"/>
            <person name="Yamaguchi K"/>
            <person name="Onimaru K"/>
            <person name="Kadota M"/>
            <person name="Koyanagi M"/>
            <person name="Keeley SD"/>
            <person name="Tatsumi K"/>
            <person name="Tanaka K"/>
            <person name="Motone F"/>
            <person name="Kageyama Y"/>
            <person name="Nozu R"/>
            <person name="Adachi N"/>
            <person name="Nishimura O"/>
            <person name="Nakagawa R"/>
            <person name="Tanegashima C"/>
            <person name="Kiyatake I"/>
            <person name="Matsumoto R"/>
            <person name="Murakumo K"/>
            <person name="Nishida K"/>
            <person name="Terakita A"/>
            <person name="Kuratani S"/>
            <person name="Sato K"/>
            <person name="Hyodo S Kuraku.S."/>
        </authorList>
    </citation>
    <scope>NUCLEOTIDE SEQUENCE [LARGE SCALE GENOMIC DNA]</scope>
</reference>
<accession>A0A401RQL4</accession>
<protein>
    <submittedName>
        <fullName evidence="2">Uncharacterized protein</fullName>
    </submittedName>
</protein>
<evidence type="ECO:0000313" key="2">
    <source>
        <dbReference type="EMBL" id="GCC20456.1"/>
    </source>
</evidence>
<comment type="caution">
    <text evidence="2">The sequence shown here is derived from an EMBL/GenBank/DDBJ whole genome shotgun (WGS) entry which is preliminary data.</text>
</comment>
<gene>
    <name evidence="2" type="ORF">chiPu_0019016</name>
</gene>
<dbReference type="Proteomes" id="UP000287033">
    <property type="component" value="Unassembled WGS sequence"/>
</dbReference>
<organism evidence="2 3">
    <name type="scientific">Chiloscyllium punctatum</name>
    <name type="common">Brownbanded bambooshark</name>
    <name type="synonym">Hemiscyllium punctatum</name>
    <dbReference type="NCBI Taxonomy" id="137246"/>
    <lineage>
        <taxon>Eukaryota</taxon>
        <taxon>Metazoa</taxon>
        <taxon>Chordata</taxon>
        <taxon>Craniata</taxon>
        <taxon>Vertebrata</taxon>
        <taxon>Chondrichthyes</taxon>
        <taxon>Elasmobranchii</taxon>
        <taxon>Galeomorphii</taxon>
        <taxon>Galeoidea</taxon>
        <taxon>Orectolobiformes</taxon>
        <taxon>Hemiscylliidae</taxon>
        <taxon>Chiloscyllium</taxon>
    </lineage>
</organism>
<evidence type="ECO:0000256" key="1">
    <source>
        <dbReference type="SAM" id="MobiDB-lite"/>
    </source>
</evidence>
<dbReference type="EMBL" id="BEZZ01001782">
    <property type="protein sequence ID" value="GCC20456.1"/>
    <property type="molecule type" value="Genomic_DNA"/>
</dbReference>
<sequence length="101" mass="11317">MADEKKAQQTAKKGAKKIIKKAPVKGEDRRSDELESTVGQSGYVKGAAASQQTGPRSKSPWDRGTKTFPRYRAKCDQLLRTNSRMWPSLPRWEVDAIPKCP</sequence>
<keyword evidence="3" id="KW-1185">Reference proteome</keyword>
<feature type="compositionally biased region" description="Basic and acidic residues" evidence="1">
    <location>
        <begin position="24"/>
        <end position="33"/>
    </location>
</feature>
<feature type="compositionally biased region" description="Basic residues" evidence="1">
    <location>
        <begin position="13"/>
        <end position="23"/>
    </location>
</feature>
<evidence type="ECO:0000313" key="3">
    <source>
        <dbReference type="Proteomes" id="UP000287033"/>
    </source>
</evidence>
<dbReference type="AlphaFoldDB" id="A0A401RQL4"/>
<name>A0A401RQL4_CHIPU</name>
<proteinExistence type="predicted"/>
<feature type="region of interest" description="Disordered" evidence="1">
    <location>
        <begin position="1"/>
        <end position="68"/>
    </location>
</feature>